<evidence type="ECO:0000256" key="2">
    <source>
        <dbReference type="ARBA" id="ARBA00009780"/>
    </source>
</evidence>
<evidence type="ECO:0000256" key="1">
    <source>
        <dbReference type="ARBA" id="ARBA00004141"/>
    </source>
</evidence>
<feature type="transmembrane region" description="Helical" evidence="7">
    <location>
        <begin position="62"/>
        <end position="85"/>
    </location>
</feature>
<evidence type="ECO:0000313" key="9">
    <source>
        <dbReference type="EMBL" id="CAK0897547.1"/>
    </source>
</evidence>
<comment type="subcellular location">
    <subcellularLocation>
        <location evidence="1">Membrane</location>
        <topology evidence="1">Multi-pass membrane protein</topology>
    </subcellularLocation>
</comment>
<sequence>MAPPQPAPLLPHGVTIDWCEDNYAVQTWVAEFWNTWTSVLCAAVFLVWLCQPSPPAAGALPWLHLLFFCIFAGSAAFHGTLTWAGQLLDEVPIMAFVGFSLAVCVDNLSLQSGFKRSWWGLGPRVLAAACVIETAALTILYTLHTKAYSVFLTGVVVQAILHWPLIIYFIWRRTQWDRAALGMLAMHVGIGYSGAGLWLLDSTFCSQLKALNLHAVWHITSTLALKPWVDLLVYCRLRAAGEEPHYRMRAWGLGPSFHVSAA</sequence>
<evidence type="ECO:0000256" key="3">
    <source>
        <dbReference type="ARBA" id="ARBA00022692"/>
    </source>
</evidence>
<dbReference type="EMBL" id="CAUYUJ010020348">
    <property type="protein sequence ID" value="CAK0897547.1"/>
    <property type="molecule type" value="Genomic_DNA"/>
</dbReference>
<feature type="transmembrane region" description="Helical" evidence="7">
    <location>
        <begin position="32"/>
        <end position="50"/>
    </location>
</feature>
<reference evidence="9" key="1">
    <citation type="submission" date="2023-10" db="EMBL/GenBank/DDBJ databases">
        <authorList>
            <person name="Chen Y."/>
            <person name="Shah S."/>
            <person name="Dougan E. K."/>
            <person name="Thang M."/>
            <person name="Chan C."/>
        </authorList>
    </citation>
    <scope>NUCLEOTIDE SEQUENCE [LARGE SCALE GENOMIC DNA]</scope>
</reference>
<comment type="similarity">
    <text evidence="2">Belongs to the alkaline ceramidase family.</text>
</comment>
<evidence type="ECO:0000313" key="8">
    <source>
        <dbReference type="EMBL" id="CAK0892790.1"/>
    </source>
</evidence>
<comment type="caution">
    <text evidence="9">The sequence shown here is derived from an EMBL/GenBank/DDBJ whole genome shotgun (WGS) entry which is preliminary data.</text>
</comment>
<dbReference type="Pfam" id="PF05875">
    <property type="entry name" value="Ceramidase"/>
    <property type="match status" value="1"/>
</dbReference>
<evidence type="ECO:0000256" key="7">
    <source>
        <dbReference type="SAM" id="Phobius"/>
    </source>
</evidence>
<dbReference type="PANTHER" id="PTHR46187">
    <property type="entry name" value="ALKALINE CERAMIDASE 3"/>
    <property type="match status" value="1"/>
</dbReference>
<keyword evidence="6 7" id="KW-0472">Membrane</keyword>
<keyword evidence="10" id="KW-1185">Reference proteome</keyword>
<protein>
    <recommendedName>
        <fullName evidence="11">Alkaline ceramidase</fullName>
    </recommendedName>
</protein>
<evidence type="ECO:0000256" key="6">
    <source>
        <dbReference type="ARBA" id="ARBA00023136"/>
    </source>
</evidence>
<keyword evidence="5 7" id="KW-1133">Transmembrane helix</keyword>
<dbReference type="EMBL" id="CAUYUJ010019663">
    <property type="protein sequence ID" value="CAK0892790.1"/>
    <property type="molecule type" value="Genomic_DNA"/>
</dbReference>
<evidence type="ECO:0000313" key="10">
    <source>
        <dbReference type="Proteomes" id="UP001189429"/>
    </source>
</evidence>
<keyword evidence="3 7" id="KW-0812">Transmembrane</keyword>
<feature type="transmembrane region" description="Helical" evidence="7">
    <location>
        <begin position="147"/>
        <end position="171"/>
    </location>
</feature>
<proteinExistence type="inferred from homology"/>
<dbReference type="Proteomes" id="UP001189429">
    <property type="component" value="Unassembled WGS sequence"/>
</dbReference>
<feature type="transmembrane region" description="Helical" evidence="7">
    <location>
        <begin position="121"/>
        <end position="141"/>
    </location>
</feature>
<evidence type="ECO:0000256" key="5">
    <source>
        <dbReference type="ARBA" id="ARBA00022989"/>
    </source>
</evidence>
<evidence type="ECO:0008006" key="11">
    <source>
        <dbReference type="Google" id="ProtNLM"/>
    </source>
</evidence>
<gene>
    <name evidence="8" type="ORF">PCOR1329_LOCUS72349</name>
    <name evidence="9" type="ORF">PCOR1329_LOCUS75695</name>
</gene>
<keyword evidence="4" id="KW-0378">Hydrolase</keyword>
<accession>A0ABN9XD71</accession>
<name>A0ABN9XD71_9DINO</name>
<organism evidence="9 10">
    <name type="scientific">Prorocentrum cordatum</name>
    <dbReference type="NCBI Taxonomy" id="2364126"/>
    <lineage>
        <taxon>Eukaryota</taxon>
        <taxon>Sar</taxon>
        <taxon>Alveolata</taxon>
        <taxon>Dinophyceae</taxon>
        <taxon>Prorocentrales</taxon>
        <taxon>Prorocentraceae</taxon>
        <taxon>Prorocentrum</taxon>
    </lineage>
</organism>
<evidence type="ECO:0000256" key="4">
    <source>
        <dbReference type="ARBA" id="ARBA00022801"/>
    </source>
</evidence>
<feature type="transmembrane region" description="Helical" evidence="7">
    <location>
        <begin position="180"/>
        <end position="200"/>
    </location>
</feature>
<dbReference type="InterPro" id="IPR008901">
    <property type="entry name" value="ACER"/>
</dbReference>
<dbReference type="PANTHER" id="PTHR46187:SF3">
    <property type="entry name" value="ALKALINE CERAMIDASE 3"/>
    <property type="match status" value="1"/>
</dbReference>
<feature type="transmembrane region" description="Helical" evidence="7">
    <location>
        <begin position="91"/>
        <end position="109"/>
    </location>
</feature>